<dbReference type="InterPro" id="IPR002634">
    <property type="entry name" value="BolA"/>
</dbReference>
<dbReference type="eggNOG" id="COG0271">
    <property type="taxonomic scope" value="Bacteria"/>
</dbReference>
<accession>A0A1I7B5W8</accession>
<evidence type="ECO:0000313" key="4">
    <source>
        <dbReference type="Proteomes" id="UP000182466"/>
    </source>
</evidence>
<comment type="similarity">
    <text evidence="1">Belongs to the BolA/IbaG family.</text>
</comment>
<dbReference type="Pfam" id="PF01722">
    <property type="entry name" value="BolA"/>
    <property type="match status" value="1"/>
</dbReference>
<reference evidence="3 4" key="1">
    <citation type="submission" date="2016-10" db="EMBL/GenBank/DDBJ databases">
        <authorList>
            <person name="de Groot N.N."/>
        </authorList>
    </citation>
    <scope>NUCLEOTIDE SEQUENCE [LARGE SCALE GENOMIC DNA]</scope>
    <source>
        <strain evidence="3 4">CGMCC 1.10959</strain>
    </source>
</reference>
<evidence type="ECO:0000313" key="3">
    <source>
        <dbReference type="EMBL" id="SFT82527.1"/>
    </source>
</evidence>
<keyword evidence="4" id="KW-1185">Reference proteome</keyword>
<dbReference type="AlphaFoldDB" id="A0A1I7B5W8"/>
<dbReference type="InterPro" id="IPR036065">
    <property type="entry name" value="BolA-like_sf"/>
</dbReference>
<evidence type="ECO:0000256" key="1">
    <source>
        <dbReference type="RuleBase" id="RU003860"/>
    </source>
</evidence>
<feature type="region of interest" description="Disordered" evidence="2">
    <location>
        <begin position="42"/>
        <end position="61"/>
    </location>
</feature>
<dbReference type="SUPFAM" id="SSF82657">
    <property type="entry name" value="BolA-like"/>
    <property type="match status" value="1"/>
</dbReference>
<organism evidence="3 4">
    <name type="scientific">Sedimentitalea nanhaiensis</name>
    <dbReference type="NCBI Taxonomy" id="999627"/>
    <lineage>
        <taxon>Bacteria</taxon>
        <taxon>Pseudomonadati</taxon>
        <taxon>Pseudomonadota</taxon>
        <taxon>Alphaproteobacteria</taxon>
        <taxon>Rhodobacterales</taxon>
        <taxon>Paracoccaceae</taxon>
        <taxon>Sedimentitalea</taxon>
    </lineage>
</organism>
<protein>
    <submittedName>
        <fullName evidence="3">BolA protein</fullName>
    </submittedName>
</protein>
<dbReference type="Proteomes" id="UP000182466">
    <property type="component" value="Unassembled WGS sequence"/>
</dbReference>
<evidence type="ECO:0000256" key="2">
    <source>
        <dbReference type="SAM" id="MobiDB-lite"/>
    </source>
</evidence>
<dbReference type="GO" id="GO:0016226">
    <property type="term" value="P:iron-sulfur cluster assembly"/>
    <property type="evidence" value="ECO:0007669"/>
    <property type="project" value="TreeGrafter"/>
</dbReference>
<gene>
    <name evidence="3" type="ORF">SAMN05216236_108165</name>
</gene>
<proteinExistence type="inferred from homology"/>
<dbReference type="PIRSF" id="PIRSF003113">
    <property type="entry name" value="BolA"/>
    <property type="match status" value="1"/>
</dbReference>
<dbReference type="STRING" id="999627.SAMN05216236_108165"/>
<dbReference type="EMBL" id="FPAW01000008">
    <property type="protein sequence ID" value="SFT82527.1"/>
    <property type="molecule type" value="Genomic_DNA"/>
</dbReference>
<dbReference type="PANTHER" id="PTHR46230:SF7">
    <property type="entry name" value="BOLA-LIKE PROTEIN 1"/>
    <property type="match status" value="1"/>
</dbReference>
<dbReference type="PANTHER" id="PTHR46230">
    <property type="match status" value="1"/>
</dbReference>
<dbReference type="Gene3D" id="3.30.300.90">
    <property type="entry name" value="BolA-like"/>
    <property type="match status" value="1"/>
</dbReference>
<feature type="compositionally biased region" description="Basic and acidic residues" evidence="2">
    <location>
        <begin position="44"/>
        <end position="58"/>
    </location>
</feature>
<name>A0A1I7B5W8_9RHOB</name>
<sequence>MCGQIEEGAAKFFPQLNQMSVTQDIQDRLQEAFDPSVLEVVDDSESHRGHAGHREGGESHFNVRIRSQAFQGQSRIQRHRAVHAALGASLVGRIHALSLDIDV</sequence>